<organism evidence="4 5">
    <name type="scientific">Massilia soli</name>
    <dbReference type="NCBI Taxonomy" id="2792854"/>
    <lineage>
        <taxon>Bacteria</taxon>
        <taxon>Pseudomonadati</taxon>
        <taxon>Pseudomonadota</taxon>
        <taxon>Betaproteobacteria</taxon>
        <taxon>Burkholderiales</taxon>
        <taxon>Oxalobacteraceae</taxon>
        <taxon>Telluria group</taxon>
        <taxon>Massilia</taxon>
    </lineage>
</organism>
<dbReference type="Proteomes" id="UP000809349">
    <property type="component" value="Unassembled WGS sequence"/>
</dbReference>
<dbReference type="PANTHER" id="PTHR44591:SF3">
    <property type="entry name" value="RESPONSE REGULATORY DOMAIN-CONTAINING PROTEIN"/>
    <property type="match status" value="1"/>
</dbReference>
<reference evidence="4 5" key="1">
    <citation type="submission" date="2021-08" db="EMBL/GenBank/DDBJ databases">
        <title>Massilia sp. R798.</title>
        <authorList>
            <person name="Baek J.H."/>
            <person name="Jung H.S."/>
            <person name="Kim K.R."/>
            <person name="Jeon C.O."/>
        </authorList>
    </citation>
    <scope>NUCLEOTIDE SEQUENCE [LARGE SCALE GENOMIC DNA]</scope>
    <source>
        <strain evidence="4 5">R798</strain>
    </source>
</reference>
<dbReference type="InterPro" id="IPR011006">
    <property type="entry name" value="CheY-like_superfamily"/>
</dbReference>
<dbReference type="InterPro" id="IPR001789">
    <property type="entry name" value="Sig_transdc_resp-reg_receiver"/>
</dbReference>
<dbReference type="EMBL" id="JAFBIL020000004">
    <property type="protein sequence ID" value="MBZ2207867.1"/>
    <property type="molecule type" value="Genomic_DNA"/>
</dbReference>
<protein>
    <submittedName>
        <fullName evidence="4">Response regulator</fullName>
    </submittedName>
</protein>
<evidence type="ECO:0000313" key="4">
    <source>
        <dbReference type="EMBL" id="MBZ2207867.1"/>
    </source>
</evidence>
<keyword evidence="1 2" id="KW-0597">Phosphoprotein</keyword>
<dbReference type="Pfam" id="PF00072">
    <property type="entry name" value="Response_reg"/>
    <property type="match status" value="1"/>
</dbReference>
<evidence type="ECO:0000313" key="5">
    <source>
        <dbReference type="Proteomes" id="UP000809349"/>
    </source>
</evidence>
<keyword evidence="5" id="KW-1185">Reference proteome</keyword>
<dbReference type="InterPro" id="IPR050595">
    <property type="entry name" value="Bact_response_regulator"/>
</dbReference>
<name>A0ABS7SP82_9BURK</name>
<dbReference type="PANTHER" id="PTHR44591">
    <property type="entry name" value="STRESS RESPONSE REGULATOR PROTEIN 1"/>
    <property type="match status" value="1"/>
</dbReference>
<dbReference type="SMART" id="SM00448">
    <property type="entry name" value="REC"/>
    <property type="match status" value="1"/>
</dbReference>
<feature type="modified residue" description="4-aspartylphosphate" evidence="2">
    <location>
        <position position="62"/>
    </location>
</feature>
<dbReference type="Gene3D" id="3.40.50.2300">
    <property type="match status" value="1"/>
</dbReference>
<gene>
    <name evidence="4" type="ORF">I4X03_011400</name>
</gene>
<proteinExistence type="predicted"/>
<accession>A0ABS7SP82</accession>
<sequence>MLNDTCSPRPLRVMLLDDDTFMLDVLHGMLDEIGTFEVLRETCARQALRALPVDTPDLLVCDLSLPEMDGIEFMQAAARSGFPGDVLLVSGLDKGVRYAAERLASAYGLRVLGSFAKPLSLDALRGVMEMLAATRPRRSACSGRAG</sequence>
<comment type="caution">
    <text evidence="4">The sequence shown here is derived from an EMBL/GenBank/DDBJ whole genome shotgun (WGS) entry which is preliminary data.</text>
</comment>
<dbReference type="PROSITE" id="PS50110">
    <property type="entry name" value="RESPONSE_REGULATORY"/>
    <property type="match status" value="1"/>
</dbReference>
<evidence type="ECO:0000259" key="3">
    <source>
        <dbReference type="PROSITE" id="PS50110"/>
    </source>
</evidence>
<evidence type="ECO:0000256" key="1">
    <source>
        <dbReference type="ARBA" id="ARBA00022553"/>
    </source>
</evidence>
<evidence type="ECO:0000256" key="2">
    <source>
        <dbReference type="PROSITE-ProRule" id="PRU00169"/>
    </source>
</evidence>
<dbReference type="SUPFAM" id="SSF52172">
    <property type="entry name" value="CheY-like"/>
    <property type="match status" value="1"/>
</dbReference>
<feature type="domain" description="Response regulatory" evidence="3">
    <location>
        <begin position="12"/>
        <end position="132"/>
    </location>
</feature>